<organism evidence="2 3">
    <name type="scientific">Armillaria tabescens</name>
    <name type="common">Ringless honey mushroom</name>
    <name type="synonym">Agaricus tabescens</name>
    <dbReference type="NCBI Taxonomy" id="1929756"/>
    <lineage>
        <taxon>Eukaryota</taxon>
        <taxon>Fungi</taxon>
        <taxon>Dikarya</taxon>
        <taxon>Basidiomycota</taxon>
        <taxon>Agaricomycotina</taxon>
        <taxon>Agaricomycetes</taxon>
        <taxon>Agaricomycetidae</taxon>
        <taxon>Agaricales</taxon>
        <taxon>Marasmiineae</taxon>
        <taxon>Physalacriaceae</taxon>
        <taxon>Desarmillaria</taxon>
    </lineage>
</organism>
<dbReference type="GeneID" id="85353232"/>
<evidence type="ECO:0000256" key="1">
    <source>
        <dbReference type="SAM" id="SignalP"/>
    </source>
</evidence>
<gene>
    <name evidence="2" type="ORF">EV420DRAFT_1480597</name>
</gene>
<dbReference type="RefSeq" id="XP_060329842.1">
    <property type="nucleotide sequence ID" value="XM_060469684.1"/>
</dbReference>
<evidence type="ECO:0008006" key="4">
    <source>
        <dbReference type="Google" id="ProtNLM"/>
    </source>
</evidence>
<dbReference type="AlphaFoldDB" id="A0AA39KCN8"/>
<sequence>MWVQVRGLFLVHLFYFAPPLATFARELSHASSLDFLSAAASGGANPVHLEPHLNPRVQSHDRTEPNLHLRFRFEVQAKVPEPAPNRTPFSYDKPRKDLMNISSNYGRNNRNCVRLLEVDLY</sequence>
<feature type="chain" id="PRO_5041399921" description="Secreted protein" evidence="1">
    <location>
        <begin position="25"/>
        <end position="121"/>
    </location>
</feature>
<dbReference type="Proteomes" id="UP001175211">
    <property type="component" value="Unassembled WGS sequence"/>
</dbReference>
<evidence type="ECO:0000313" key="2">
    <source>
        <dbReference type="EMBL" id="KAK0457530.1"/>
    </source>
</evidence>
<reference evidence="2" key="1">
    <citation type="submission" date="2023-06" db="EMBL/GenBank/DDBJ databases">
        <authorList>
            <consortium name="Lawrence Berkeley National Laboratory"/>
            <person name="Ahrendt S."/>
            <person name="Sahu N."/>
            <person name="Indic B."/>
            <person name="Wong-Bajracharya J."/>
            <person name="Merenyi Z."/>
            <person name="Ke H.-M."/>
            <person name="Monk M."/>
            <person name="Kocsube S."/>
            <person name="Drula E."/>
            <person name="Lipzen A."/>
            <person name="Balint B."/>
            <person name="Henrissat B."/>
            <person name="Andreopoulos B."/>
            <person name="Martin F.M."/>
            <person name="Harder C.B."/>
            <person name="Rigling D."/>
            <person name="Ford K.L."/>
            <person name="Foster G.D."/>
            <person name="Pangilinan J."/>
            <person name="Papanicolaou A."/>
            <person name="Barry K."/>
            <person name="LaButti K."/>
            <person name="Viragh M."/>
            <person name="Koriabine M."/>
            <person name="Yan M."/>
            <person name="Riley R."/>
            <person name="Champramary S."/>
            <person name="Plett K.L."/>
            <person name="Tsai I.J."/>
            <person name="Slot J."/>
            <person name="Sipos G."/>
            <person name="Plett J."/>
            <person name="Nagy L.G."/>
            <person name="Grigoriev I.V."/>
        </authorList>
    </citation>
    <scope>NUCLEOTIDE SEQUENCE</scope>
    <source>
        <strain evidence="2">CCBAS 213</strain>
    </source>
</reference>
<proteinExistence type="predicted"/>
<accession>A0AA39KCN8</accession>
<protein>
    <recommendedName>
        <fullName evidence="4">Secreted protein</fullName>
    </recommendedName>
</protein>
<keyword evidence="3" id="KW-1185">Reference proteome</keyword>
<keyword evidence="1" id="KW-0732">Signal</keyword>
<comment type="caution">
    <text evidence="2">The sequence shown here is derived from an EMBL/GenBank/DDBJ whole genome shotgun (WGS) entry which is preliminary data.</text>
</comment>
<evidence type="ECO:0000313" key="3">
    <source>
        <dbReference type="Proteomes" id="UP001175211"/>
    </source>
</evidence>
<dbReference type="EMBL" id="JAUEPS010000021">
    <property type="protein sequence ID" value="KAK0457530.1"/>
    <property type="molecule type" value="Genomic_DNA"/>
</dbReference>
<name>A0AA39KCN8_ARMTA</name>
<feature type="signal peptide" evidence="1">
    <location>
        <begin position="1"/>
        <end position="24"/>
    </location>
</feature>